<feature type="signal peptide" evidence="3">
    <location>
        <begin position="1"/>
        <end position="22"/>
    </location>
</feature>
<dbReference type="Gene3D" id="3.20.20.60">
    <property type="entry name" value="Phosphoenolpyruvate-binding domains"/>
    <property type="match status" value="1"/>
</dbReference>
<protein>
    <recommendedName>
        <fullName evidence="4">HpcH/HpaI aldolase/citrate lyase domain-containing protein</fullName>
    </recommendedName>
</protein>
<dbReference type="InterPro" id="IPR050251">
    <property type="entry name" value="HpcH-HpaI_aldolase"/>
</dbReference>
<dbReference type="EMBL" id="CACVBM020001174">
    <property type="protein sequence ID" value="CAA7037380.1"/>
    <property type="molecule type" value="Genomic_DNA"/>
</dbReference>
<keyword evidence="2" id="KW-0456">Lyase</keyword>
<evidence type="ECO:0000256" key="1">
    <source>
        <dbReference type="ARBA" id="ARBA00022723"/>
    </source>
</evidence>
<dbReference type="AlphaFoldDB" id="A0A6D2JBM6"/>
<dbReference type="InterPro" id="IPR005000">
    <property type="entry name" value="Aldolase/citrate-lyase_domain"/>
</dbReference>
<evidence type="ECO:0000259" key="4">
    <source>
        <dbReference type="Pfam" id="PF03328"/>
    </source>
</evidence>
<dbReference type="InterPro" id="IPR040442">
    <property type="entry name" value="Pyrv_kinase-like_dom_sf"/>
</dbReference>
<proteinExistence type="predicted"/>
<dbReference type="GO" id="GO:0005737">
    <property type="term" value="C:cytoplasm"/>
    <property type="evidence" value="ECO:0007669"/>
    <property type="project" value="TreeGrafter"/>
</dbReference>
<comment type="caution">
    <text evidence="5">The sequence shown here is derived from an EMBL/GenBank/DDBJ whole genome shotgun (WGS) entry which is preliminary data.</text>
</comment>
<keyword evidence="6" id="KW-1185">Reference proteome</keyword>
<dbReference type="SUPFAM" id="SSF51621">
    <property type="entry name" value="Phosphoenolpyruvate/pyruvate domain"/>
    <property type="match status" value="1"/>
</dbReference>
<reference evidence="5" key="1">
    <citation type="submission" date="2020-01" db="EMBL/GenBank/DDBJ databases">
        <authorList>
            <person name="Mishra B."/>
        </authorList>
    </citation>
    <scope>NUCLEOTIDE SEQUENCE [LARGE SCALE GENOMIC DNA]</scope>
</reference>
<keyword evidence="1" id="KW-0479">Metal-binding</keyword>
<dbReference type="PANTHER" id="PTHR30502:SF7">
    <property type="entry name" value="ALDOLASE LIKE"/>
    <property type="match status" value="1"/>
</dbReference>
<dbReference type="InterPro" id="IPR015813">
    <property type="entry name" value="Pyrv/PenolPyrv_kinase-like_dom"/>
</dbReference>
<keyword evidence="3" id="KW-0732">Signal</keyword>
<sequence length="285" mass="30527">MVNSYLRLLFFLFQLSVEIASGSSISQPRKPLKSRLRDGEKLYGLFLLSFSPELAEIAALSGYDFIIVDLEHGAGGIPEALNCIRAIEAGGSSAVLRVPDISQAWTKKALDLGPEGIMFPMVETGKSASEAVSFCRYRPGGVRGCAYSIVRDSKFGFDDAYLANYADKLLVMCQIESEEGVRNVNEIAAVDGVDCVMMGPRDLSASLGLLHDPGNPKVKSAMRTAETAVLASDPEKGGTYLAGMATAQDKAVDLRGRGYHVVLGSADLSLFKKAAVDDVNGFKML</sequence>
<evidence type="ECO:0000313" key="5">
    <source>
        <dbReference type="EMBL" id="CAA7037380.1"/>
    </source>
</evidence>
<gene>
    <name evidence="5" type="ORF">MERR_LOCUS24615</name>
</gene>
<organism evidence="5 6">
    <name type="scientific">Microthlaspi erraticum</name>
    <dbReference type="NCBI Taxonomy" id="1685480"/>
    <lineage>
        <taxon>Eukaryota</taxon>
        <taxon>Viridiplantae</taxon>
        <taxon>Streptophyta</taxon>
        <taxon>Embryophyta</taxon>
        <taxon>Tracheophyta</taxon>
        <taxon>Spermatophyta</taxon>
        <taxon>Magnoliopsida</taxon>
        <taxon>eudicotyledons</taxon>
        <taxon>Gunneridae</taxon>
        <taxon>Pentapetalae</taxon>
        <taxon>rosids</taxon>
        <taxon>malvids</taxon>
        <taxon>Brassicales</taxon>
        <taxon>Brassicaceae</taxon>
        <taxon>Coluteocarpeae</taxon>
        <taxon>Microthlaspi</taxon>
    </lineage>
</organism>
<feature type="chain" id="PRO_5025533738" description="HpcH/HpaI aldolase/citrate lyase domain-containing protein" evidence="3">
    <location>
        <begin position="23"/>
        <end position="285"/>
    </location>
</feature>
<feature type="domain" description="HpcH/HpaI aldolase/citrate lyase" evidence="4">
    <location>
        <begin position="43"/>
        <end position="272"/>
    </location>
</feature>
<dbReference type="Proteomes" id="UP000467841">
    <property type="component" value="Unassembled WGS sequence"/>
</dbReference>
<evidence type="ECO:0000313" key="6">
    <source>
        <dbReference type="Proteomes" id="UP000467841"/>
    </source>
</evidence>
<accession>A0A6D2JBM6</accession>
<evidence type="ECO:0000256" key="3">
    <source>
        <dbReference type="SAM" id="SignalP"/>
    </source>
</evidence>
<dbReference type="Pfam" id="PF03328">
    <property type="entry name" value="HpcH_HpaI"/>
    <property type="match status" value="1"/>
</dbReference>
<dbReference type="GO" id="GO:0046872">
    <property type="term" value="F:metal ion binding"/>
    <property type="evidence" value="ECO:0007669"/>
    <property type="project" value="UniProtKB-KW"/>
</dbReference>
<dbReference type="GO" id="GO:0016832">
    <property type="term" value="F:aldehyde-lyase activity"/>
    <property type="evidence" value="ECO:0007669"/>
    <property type="project" value="TreeGrafter"/>
</dbReference>
<name>A0A6D2JBM6_9BRAS</name>
<evidence type="ECO:0000256" key="2">
    <source>
        <dbReference type="ARBA" id="ARBA00023239"/>
    </source>
</evidence>
<dbReference type="PANTHER" id="PTHR30502">
    <property type="entry name" value="2-KETO-3-DEOXY-L-RHAMNONATE ALDOLASE"/>
    <property type="match status" value="1"/>
</dbReference>
<dbReference type="OrthoDB" id="1621678at2759"/>